<dbReference type="NCBIfam" id="NF033516">
    <property type="entry name" value="transpos_IS3"/>
    <property type="match status" value="1"/>
</dbReference>
<dbReference type="eggNOG" id="COG2801">
    <property type="taxonomic scope" value="Bacteria"/>
</dbReference>
<dbReference type="PROSITE" id="PS50994">
    <property type="entry name" value="INTEGRASE"/>
    <property type="match status" value="1"/>
</dbReference>
<dbReference type="Gene3D" id="3.30.420.10">
    <property type="entry name" value="Ribonuclease H-like superfamily/Ribonuclease H"/>
    <property type="match status" value="1"/>
</dbReference>
<dbReference type="GO" id="GO:0015074">
    <property type="term" value="P:DNA integration"/>
    <property type="evidence" value="ECO:0007669"/>
    <property type="project" value="InterPro"/>
</dbReference>
<dbReference type="Proteomes" id="UP000006190">
    <property type="component" value="Unassembled WGS sequence"/>
</dbReference>
<organism evidence="3 4">
    <name type="scientific">Facklamia languida CCUG 37842</name>
    <dbReference type="NCBI Taxonomy" id="883113"/>
    <lineage>
        <taxon>Bacteria</taxon>
        <taxon>Bacillati</taxon>
        <taxon>Bacillota</taxon>
        <taxon>Bacilli</taxon>
        <taxon>Lactobacillales</taxon>
        <taxon>Aerococcaceae</taxon>
        <taxon>Facklamia</taxon>
    </lineage>
</organism>
<dbReference type="PANTHER" id="PTHR46889:SF4">
    <property type="entry name" value="TRANSPOSASE INSO FOR INSERTION SEQUENCE ELEMENT IS911B-RELATED"/>
    <property type="match status" value="1"/>
</dbReference>
<proteinExistence type="predicted"/>
<dbReference type="HOGENOM" id="CLU_027402_4_3_9"/>
<gene>
    <name evidence="3" type="ORF">HMPREF9708_01065</name>
</gene>
<sequence length="265" mass="31899">MYWQAHWKKPDPDQKVKDAILLIRKKHPNYGYRRIHATLVNQGWAINKKKVQRLCQVLKIQVKSFGRKYRKYNSYKGVVGRIAPNRVNRRFEMSIPRQKITTDTTEFKYYEEDHSGKLQVKKMYLDPFMDLYNLEILSFKVSSQPNRITMIEALKEALEASKECAYRRTFHSDRGWAYQMKEYQALLVEHRVFQSMSRKGNCYDNAPIENFFSMMKQEMYYGKKYRSYKALETAITDYIHYYNEERIKEKLNWLSPVAYRKAQVA</sequence>
<name>H3NJM6_9LACT</name>
<dbReference type="Pfam" id="PF00665">
    <property type="entry name" value="rve"/>
    <property type="match status" value="1"/>
</dbReference>
<dbReference type="InterPro" id="IPR012337">
    <property type="entry name" value="RNaseH-like_sf"/>
</dbReference>
<dbReference type="InterPro" id="IPR050900">
    <property type="entry name" value="Transposase_IS3/IS150/IS904"/>
</dbReference>
<reference evidence="3 4" key="1">
    <citation type="submission" date="2012-01" db="EMBL/GenBank/DDBJ databases">
        <title>The Genome Sequence of Facklamia languida CCUG 37842.</title>
        <authorList>
            <consortium name="The Broad Institute Genome Sequencing Platform"/>
            <person name="Earl A."/>
            <person name="Ward D."/>
            <person name="Feldgarden M."/>
            <person name="Gevers D."/>
            <person name="Huys G."/>
            <person name="Young S.K."/>
            <person name="Zeng Q."/>
            <person name="Gargeya S."/>
            <person name="Fitzgerald M."/>
            <person name="Haas B."/>
            <person name="Abouelleil A."/>
            <person name="Alvarado L."/>
            <person name="Arachchi H.M."/>
            <person name="Berlin A."/>
            <person name="Chapman S.B."/>
            <person name="Gearin G."/>
            <person name="Goldberg J."/>
            <person name="Griggs A."/>
            <person name="Gujja S."/>
            <person name="Hansen M."/>
            <person name="Heiman D."/>
            <person name="Howarth C."/>
            <person name="Larimer J."/>
            <person name="Lui A."/>
            <person name="MacDonald P.J.P."/>
            <person name="McCowen C."/>
            <person name="Montmayeur A."/>
            <person name="Murphy C."/>
            <person name="Neiman D."/>
            <person name="Pearson M."/>
            <person name="Priest M."/>
            <person name="Roberts A."/>
            <person name="Saif S."/>
            <person name="Shea T."/>
            <person name="Sisk P."/>
            <person name="Stolte C."/>
            <person name="Sykes S."/>
            <person name="Wortman J."/>
            <person name="Nusbaum C."/>
            <person name="Birren B."/>
        </authorList>
    </citation>
    <scope>NUCLEOTIDE SEQUENCE [LARGE SCALE GENOMIC DNA]</scope>
    <source>
        <strain evidence="3 4">CCUG 37842</strain>
    </source>
</reference>
<protein>
    <recommendedName>
        <fullName evidence="2">Integrase catalytic domain-containing protein</fullName>
    </recommendedName>
</protein>
<dbReference type="AlphaFoldDB" id="H3NJM6"/>
<evidence type="ECO:0000259" key="2">
    <source>
        <dbReference type="PROSITE" id="PS50994"/>
    </source>
</evidence>
<dbReference type="InterPro" id="IPR036397">
    <property type="entry name" value="RNaseH_sf"/>
</dbReference>
<evidence type="ECO:0000313" key="4">
    <source>
        <dbReference type="Proteomes" id="UP000006190"/>
    </source>
</evidence>
<dbReference type="PATRIC" id="fig|883113.3.peg.1061"/>
<dbReference type="InterPro" id="IPR048020">
    <property type="entry name" value="Transpos_IS3"/>
</dbReference>
<dbReference type="InterPro" id="IPR025948">
    <property type="entry name" value="HTH-like_dom"/>
</dbReference>
<dbReference type="STRING" id="883113.HMPREF9708_01065"/>
<accession>H3NJM6</accession>
<keyword evidence="4" id="KW-1185">Reference proteome</keyword>
<evidence type="ECO:0000313" key="3">
    <source>
        <dbReference type="EMBL" id="EHR36839.1"/>
    </source>
</evidence>
<comment type="caution">
    <text evidence="3">The sequence shown here is derived from an EMBL/GenBank/DDBJ whole genome shotgun (WGS) entry which is preliminary data.</text>
</comment>
<comment type="function">
    <text evidence="1">Involved in the transposition of the insertion sequence.</text>
</comment>
<dbReference type="PANTHER" id="PTHR46889">
    <property type="entry name" value="TRANSPOSASE INSF FOR INSERTION SEQUENCE IS3B-RELATED"/>
    <property type="match status" value="1"/>
</dbReference>
<dbReference type="Pfam" id="PF13333">
    <property type="entry name" value="rve_2"/>
    <property type="match status" value="1"/>
</dbReference>
<dbReference type="InterPro" id="IPR001584">
    <property type="entry name" value="Integrase_cat-core"/>
</dbReference>
<dbReference type="SUPFAM" id="SSF53098">
    <property type="entry name" value="Ribonuclease H-like"/>
    <property type="match status" value="1"/>
</dbReference>
<evidence type="ECO:0000256" key="1">
    <source>
        <dbReference type="ARBA" id="ARBA00002286"/>
    </source>
</evidence>
<feature type="domain" description="Integrase catalytic" evidence="2">
    <location>
        <begin position="92"/>
        <end position="264"/>
    </location>
</feature>
<dbReference type="EMBL" id="AGEG01000013">
    <property type="protein sequence ID" value="EHR36839.1"/>
    <property type="molecule type" value="Genomic_DNA"/>
</dbReference>
<dbReference type="GO" id="GO:0003676">
    <property type="term" value="F:nucleic acid binding"/>
    <property type="evidence" value="ECO:0007669"/>
    <property type="project" value="InterPro"/>
</dbReference>
<dbReference type="Pfam" id="PF13276">
    <property type="entry name" value="HTH_21"/>
    <property type="match status" value="1"/>
</dbReference>